<sequence>MSKPAGGRLHLHSLDDGPLDDWVREETDGHGADIYIDALGPGAPHETFRAGMRAMARGGIAVNIGAVAGDLPIDIHRMMDQQLRLIGSAWFTSAEGQTMADMAGAGLLDLSPLQHHVYPLEQVNEAVSGIAVRNGGFSNFIISPRA</sequence>
<evidence type="ECO:0000259" key="6">
    <source>
        <dbReference type="Pfam" id="PF00107"/>
    </source>
</evidence>
<dbReference type="EMBL" id="JAGTPG010000001">
    <property type="protein sequence ID" value="MBR8638253.1"/>
    <property type="molecule type" value="Genomic_DNA"/>
</dbReference>
<dbReference type="Gene3D" id="3.40.50.720">
    <property type="entry name" value="NAD(P)-binding Rossmann-like Domain"/>
    <property type="match status" value="1"/>
</dbReference>
<evidence type="ECO:0000256" key="3">
    <source>
        <dbReference type="ARBA" id="ARBA00022723"/>
    </source>
</evidence>
<dbReference type="PANTHER" id="PTHR43350:SF17">
    <property type="entry name" value="NAD-DEPENDENT ALCOHOL DEHYDROGENASE"/>
    <property type="match status" value="1"/>
</dbReference>
<evidence type="ECO:0000313" key="8">
    <source>
        <dbReference type="Proteomes" id="UP000682308"/>
    </source>
</evidence>
<dbReference type="Proteomes" id="UP000682308">
    <property type="component" value="Unassembled WGS sequence"/>
</dbReference>
<comment type="similarity">
    <text evidence="2">Belongs to the zinc-containing alcohol dehydrogenase family.</text>
</comment>
<dbReference type="AlphaFoldDB" id="A0A941IZ14"/>
<feature type="domain" description="Alcohol dehydrogenase-like C-terminal" evidence="6">
    <location>
        <begin position="19"/>
        <end position="102"/>
    </location>
</feature>
<dbReference type="Pfam" id="PF00107">
    <property type="entry name" value="ADH_zinc_N"/>
    <property type="match status" value="1"/>
</dbReference>
<keyword evidence="5" id="KW-0560">Oxidoreductase</keyword>
<keyword evidence="8" id="KW-1185">Reference proteome</keyword>
<keyword evidence="4" id="KW-0862">Zinc</keyword>
<dbReference type="GO" id="GO:0016491">
    <property type="term" value="F:oxidoreductase activity"/>
    <property type="evidence" value="ECO:0007669"/>
    <property type="project" value="UniProtKB-KW"/>
</dbReference>
<evidence type="ECO:0000256" key="4">
    <source>
        <dbReference type="ARBA" id="ARBA00022833"/>
    </source>
</evidence>
<name>A0A941IZ14_9ACTN</name>
<evidence type="ECO:0000256" key="2">
    <source>
        <dbReference type="ARBA" id="ARBA00008072"/>
    </source>
</evidence>
<dbReference type="PANTHER" id="PTHR43350">
    <property type="entry name" value="NAD-DEPENDENT ALCOHOL DEHYDROGENASE"/>
    <property type="match status" value="1"/>
</dbReference>
<evidence type="ECO:0000313" key="7">
    <source>
        <dbReference type="EMBL" id="MBR8638253.1"/>
    </source>
</evidence>
<evidence type="ECO:0000256" key="1">
    <source>
        <dbReference type="ARBA" id="ARBA00001947"/>
    </source>
</evidence>
<comment type="caution">
    <text evidence="7">The sequence shown here is derived from an EMBL/GenBank/DDBJ whole genome shotgun (WGS) entry which is preliminary data.</text>
</comment>
<gene>
    <name evidence="7" type="ORF">KEF29_00435</name>
</gene>
<dbReference type="GO" id="GO:0046872">
    <property type="term" value="F:metal ion binding"/>
    <property type="evidence" value="ECO:0007669"/>
    <property type="project" value="UniProtKB-KW"/>
</dbReference>
<dbReference type="InterPro" id="IPR013149">
    <property type="entry name" value="ADH-like_C"/>
</dbReference>
<organism evidence="7 8">
    <name type="scientific">Streptomyces tuirus</name>
    <dbReference type="NCBI Taxonomy" id="68278"/>
    <lineage>
        <taxon>Bacteria</taxon>
        <taxon>Bacillati</taxon>
        <taxon>Actinomycetota</taxon>
        <taxon>Actinomycetes</taxon>
        <taxon>Kitasatosporales</taxon>
        <taxon>Streptomycetaceae</taxon>
        <taxon>Streptomyces</taxon>
    </lineage>
</organism>
<evidence type="ECO:0000256" key="5">
    <source>
        <dbReference type="ARBA" id="ARBA00023002"/>
    </source>
</evidence>
<reference evidence="7 8" key="1">
    <citation type="submission" date="2021-04" db="EMBL/GenBank/DDBJ databases">
        <title>Characterization of the biosynthetic gene cluster of new lipopeptides with antitumor activity in the genome of the marine Streptomyces PHM034.</title>
        <authorList>
            <person name="Ceniceros A."/>
            <person name="Canedo L."/>
            <person name="Mendez C."/>
            <person name="Olano C."/>
            <person name="Schleissner C."/>
            <person name="Cuevas C."/>
            <person name="De La Calle F."/>
            <person name="Salas J.A."/>
        </authorList>
    </citation>
    <scope>NUCLEOTIDE SEQUENCE [LARGE SCALE GENOMIC DNA]</scope>
    <source>
        <strain evidence="7 8">PHM034</strain>
    </source>
</reference>
<comment type="cofactor">
    <cofactor evidence="1">
        <name>Zn(2+)</name>
        <dbReference type="ChEBI" id="CHEBI:29105"/>
    </cofactor>
</comment>
<dbReference type="Gene3D" id="3.90.180.10">
    <property type="entry name" value="Medium-chain alcohol dehydrogenases, catalytic domain"/>
    <property type="match status" value="1"/>
</dbReference>
<protein>
    <submittedName>
        <fullName evidence="7">Zinc-binding dehydrogenase</fullName>
    </submittedName>
</protein>
<dbReference type="SUPFAM" id="SSF51735">
    <property type="entry name" value="NAD(P)-binding Rossmann-fold domains"/>
    <property type="match status" value="1"/>
</dbReference>
<dbReference type="InterPro" id="IPR036291">
    <property type="entry name" value="NAD(P)-bd_dom_sf"/>
</dbReference>
<keyword evidence="3" id="KW-0479">Metal-binding</keyword>
<accession>A0A941IZ14</accession>
<proteinExistence type="inferred from homology"/>